<accession>A0A6C0GJ17</accession>
<feature type="domain" description="DUF3347" evidence="2">
    <location>
        <begin position="64"/>
        <end position="154"/>
    </location>
</feature>
<organism evidence="3 4">
    <name type="scientific">Rhodocytophaga rosea</name>
    <dbReference type="NCBI Taxonomy" id="2704465"/>
    <lineage>
        <taxon>Bacteria</taxon>
        <taxon>Pseudomonadati</taxon>
        <taxon>Bacteroidota</taxon>
        <taxon>Cytophagia</taxon>
        <taxon>Cytophagales</taxon>
        <taxon>Rhodocytophagaceae</taxon>
        <taxon>Rhodocytophaga</taxon>
    </lineage>
</organism>
<keyword evidence="1" id="KW-0732">Signal</keyword>
<evidence type="ECO:0000313" key="4">
    <source>
        <dbReference type="Proteomes" id="UP000480178"/>
    </source>
</evidence>
<dbReference type="RefSeq" id="WP_162443686.1">
    <property type="nucleotide sequence ID" value="NZ_CP048222.1"/>
</dbReference>
<evidence type="ECO:0000313" key="3">
    <source>
        <dbReference type="EMBL" id="QHT67662.1"/>
    </source>
</evidence>
<evidence type="ECO:0000259" key="2">
    <source>
        <dbReference type="Pfam" id="PF11827"/>
    </source>
</evidence>
<keyword evidence="4" id="KW-1185">Reference proteome</keyword>
<dbReference type="EMBL" id="CP048222">
    <property type="protein sequence ID" value="QHT67662.1"/>
    <property type="molecule type" value="Genomic_DNA"/>
</dbReference>
<sequence>MKTNYKWILALYTAFSVSLAACNETKKEDSSTAETASQTEEKTTQIKPAVETSEAFKGQIDGIATDYLATKDALVASDSAQTNSKVSTLLEKISKLDAASLSPEVQQKWQTHQQSLQKAAQQVQSAQGLEAKRTAFEDLSTNIYQLVTDFGTTSTLYKQYCPMALNDKGAYWLSAQSDIKNPYFGDAMLTCGEVQETLTFAK</sequence>
<feature type="signal peptide" evidence="1">
    <location>
        <begin position="1"/>
        <end position="20"/>
    </location>
</feature>
<evidence type="ECO:0000256" key="1">
    <source>
        <dbReference type="SAM" id="SignalP"/>
    </source>
</evidence>
<protein>
    <submittedName>
        <fullName evidence="3">DUF3347 domain-containing protein</fullName>
    </submittedName>
</protein>
<dbReference type="PROSITE" id="PS51257">
    <property type="entry name" value="PROKAR_LIPOPROTEIN"/>
    <property type="match status" value="1"/>
</dbReference>
<proteinExistence type="predicted"/>
<dbReference type="Proteomes" id="UP000480178">
    <property type="component" value="Chromosome"/>
</dbReference>
<dbReference type="InterPro" id="IPR021782">
    <property type="entry name" value="DUF3347"/>
</dbReference>
<dbReference type="AlphaFoldDB" id="A0A6C0GJ17"/>
<dbReference type="KEGG" id="rhoz:GXP67_13995"/>
<dbReference type="Pfam" id="PF11827">
    <property type="entry name" value="DUF3347"/>
    <property type="match status" value="1"/>
</dbReference>
<reference evidence="3 4" key="1">
    <citation type="submission" date="2020-01" db="EMBL/GenBank/DDBJ databases">
        <authorList>
            <person name="Kim M.K."/>
        </authorList>
    </citation>
    <scope>NUCLEOTIDE SEQUENCE [LARGE SCALE GENOMIC DNA]</scope>
    <source>
        <strain evidence="3 4">172606-1</strain>
    </source>
</reference>
<name>A0A6C0GJ17_9BACT</name>
<feature type="chain" id="PRO_5025398910" evidence="1">
    <location>
        <begin position="21"/>
        <end position="202"/>
    </location>
</feature>
<gene>
    <name evidence="3" type="ORF">GXP67_13995</name>
</gene>